<name>A0AAV9RC47_9TELE</name>
<evidence type="ECO:0000313" key="2">
    <source>
        <dbReference type="Proteomes" id="UP001311232"/>
    </source>
</evidence>
<evidence type="ECO:0000313" key="1">
    <source>
        <dbReference type="EMBL" id="KAK5606195.1"/>
    </source>
</evidence>
<proteinExistence type="predicted"/>
<organism evidence="1 2">
    <name type="scientific">Crenichthys baileyi</name>
    <name type="common">White River springfish</name>
    <dbReference type="NCBI Taxonomy" id="28760"/>
    <lineage>
        <taxon>Eukaryota</taxon>
        <taxon>Metazoa</taxon>
        <taxon>Chordata</taxon>
        <taxon>Craniata</taxon>
        <taxon>Vertebrata</taxon>
        <taxon>Euteleostomi</taxon>
        <taxon>Actinopterygii</taxon>
        <taxon>Neopterygii</taxon>
        <taxon>Teleostei</taxon>
        <taxon>Neoteleostei</taxon>
        <taxon>Acanthomorphata</taxon>
        <taxon>Ovalentaria</taxon>
        <taxon>Atherinomorphae</taxon>
        <taxon>Cyprinodontiformes</taxon>
        <taxon>Goodeidae</taxon>
        <taxon>Crenichthys</taxon>
    </lineage>
</organism>
<protein>
    <submittedName>
        <fullName evidence="1">Uncharacterized protein</fullName>
    </submittedName>
</protein>
<dbReference type="AlphaFoldDB" id="A0AAV9RC47"/>
<dbReference type="EMBL" id="JAHHUM010002099">
    <property type="protein sequence ID" value="KAK5606195.1"/>
    <property type="molecule type" value="Genomic_DNA"/>
</dbReference>
<comment type="caution">
    <text evidence="1">The sequence shown here is derived from an EMBL/GenBank/DDBJ whole genome shotgun (WGS) entry which is preliminary data.</text>
</comment>
<reference evidence="1 2" key="1">
    <citation type="submission" date="2021-06" db="EMBL/GenBank/DDBJ databases">
        <authorList>
            <person name="Palmer J.M."/>
        </authorList>
    </citation>
    <scope>NUCLEOTIDE SEQUENCE [LARGE SCALE GENOMIC DNA]</scope>
    <source>
        <strain evidence="1 2">MEX-2019</strain>
        <tissue evidence="1">Muscle</tissue>
    </source>
</reference>
<gene>
    <name evidence="1" type="ORF">CRENBAI_025549</name>
</gene>
<dbReference type="Proteomes" id="UP001311232">
    <property type="component" value="Unassembled WGS sequence"/>
</dbReference>
<sequence>MTPGYEPRAFRKGIEFSFNPWVSLENTIAREMESATLCGWFLVRIPQASERSCLPQRPSTGLSRVRYEVQHPAEEVKHDYFEYDEDSQYYCRGDDNDAWLTWPPPVKFLSLANERSDAISERDQGGPAMSCNEEETLDHNAAVEQDTSSVTLSSGDPVVDTGLEVGDILTSSKSDDEVSFTNIPTAKRLVKPVIRLSYDEPGEPTNKPLVIGR</sequence>
<keyword evidence="2" id="KW-1185">Reference proteome</keyword>
<accession>A0AAV9RC47</accession>